<name>A0A7W6EI62_9HYPH</name>
<keyword evidence="1" id="KW-1133">Transmembrane helix</keyword>
<sequence>MAWRASPPSASQPRSVPMLVLVQALRAAAALFIVFLHAQFDATHFAAPGAFEAMRPVPWEVGVDIFFVISGFIIVHATRGQFGESGAARAFFARRMIRIVPLYWLATALFLLAALVLPGALNSSPPSVWQIAASFLFFPYVNDVGAAQPVFTLGWTLNYEMAFYLVFAAAMAAAWPRRQTVLAVAGFFGALTLLGLLVPLPMPLSFWASPIVLEFVIGMGIALLRETGARPGIVLRTVLAAVAIRMLHDDLTQDGVERALALGVPAAMLVMAAVLGPEPRLPGWLSRSLVLLGDASYALYLFHPFALRTARIMLSSTAISPLAYIVIATVASVVLAIAVHLLFERPVMQFFRRRLAQRTQ</sequence>
<dbReference type="Proteomes" id="UP000537592">
    <property type="component" value="Unassembled WGS sequence"/>
</dbReference>
<protein>
    <submittedName>
        <fullName evidence="3">Peptidoglycan/LPS O-acetylase OafA/YrhL</fullName>
    </submittedName>
</protein>
<evidence type="ECO:0000313" key="3">
    <source>
        <dbReference type="EMBL" id="MBB3810770.1"/>
    </source>
</evidence>
<dbReference type="EMBL" id="JACICC010000008">
    <property type="protein sequence ID" value="MBB3810770.1"/>
    <property type="molecule type" value="Genomic_DNA"/>
</dbReference>
<reference evidence="3 4" key="1">
    <citation type="submission" date="2020-08" db="EMBL/GenBank/DDBJ databases">
        <title>Genomic Encyclopedia of Type Strains, Phase IV (KMG-IV): sequencing the most valuable type-strain genomes for metagenomic binning, comparative biology and taxonomic classification.</title>
        <authorList>
            <person name="Goeker M."/>
        </authorList>
    </citation>
    <scope>NUCLEOTIDE SEQUENCE [LARGE SCALE GENOMIC DNA]</scope>
    <source>
        <strain evidence="3 4">DSM 28760</strain>
    </source>
</reference>
<accession>A0A7W6EI62</accession>
<feature type="transmembrane region" description="Helical" evidence="1">
    <location>
        <begin position="182"/>
        <end position="200"/>
    </location>
</feature>
<keyword evidence="1" id="KW-0472">Membrane</keyword>
<evidence type="ECO:0000313" key="4">
    <source>
        <dbReference type="Proteomes" id="UP000537592"/>
    </source>
</evidence>
<comment type="caution">
    <text evidence="3">The sequence shown here is derived from an EMBL/GenBank/DDBJ whole genome shotgun (WGS) entry which is preliminary data.</text>
</comment>
<organism evidence="3 4">
    <name type="scientific">Pseudochelatococcus contaminans</name>
    <dbReference type="NCBI Taxonomy" id="1538103"/>
    <lineage>
        <taxon>Bacteria</taxon>
        <taxon>Pseudomonadati</taxon>
        <taxon>Pseudomonadota</taxon>
        <taxon>Alphaproteobacteria</taxon>
        <taxon>Hyphomicrobiales</taxon>
        <taxon>Chelatococcaceae</taxon>
        <taxon>Pseudochelatococcus</taxon>
    </lineage>
</organism>
<feature type="transmembrane region" description="Helical" evidence="1">
    <location>
        <begin position="259"/>
        <end position="277"/>
    </location>
</feature>
<evidence type="ECO:0000259" key="2">
    <source>
        <dbReference type="Pfam" id="PF01757"/>
    </source>
</evidence>
<feature type="transmembrane region" description="Helical" evidence="1">
    <location>
        <begin position="16"/>
        <end position="37"/>
    </location>
</feature>
<dbReference type="GO" id="GO:0016020">
    <property type="term" value="C:membrane"/>
    <property type="evidence" value="ECO:0007669"/>
    <property type="project" value="TreeGrafter"/>
</dbReference>
<dbReference type="GO" id="GO:0016747">
    <property type="term" value="F:acyltransferase activity, transferring groups other than amino-acyl groups"/>
    <property type="evidence" value="ECO:0007669"/>
    <property type="project" value="InterPro"/>
</dbReference>
<dbReference type="AlphaFoldDB" id="A0A7W6EI62"/>
<feature type="domain" description="Acyltransferase 3" evidence="2">
    <location>
        <begin position="24"/>
        <end position="339"/>
    </location>
</feature>
<feature type="transmembrane region" description="Helical" evidence="1">
    <location>
        <begin position="57"/>
        <end position="78"/>
    </location>
</feature>
<feature type="transmembrane region" description="Helical" evidence="1">
    <location>
        <begin position="231"/>
        <end position="247"/>
    </location>
</feature>
<feature type="transmembrane region" description="Helical" evidence="1">
    <location>
        <begin position="284"/>
        <end position="302"/>
    </location>
</feature>
<dbReference type="InterPro" id="IPR050879">
    <property type="entry name" value="Acyltransferase_3"/>
</dbReference>
<dbReference type="Pfam" id="PF01757">
    <property type="entry name" value="Acyl_transf_3"/>
    <property type="match status" value="1"/>
</dbReference>
<dbReference type="PANTHER" id="PTHR23028">
    <property type="entry name" value="ACETYLTRANSFERASE"/>
    <property type="match status" value="1"/>
</dbReference>
<feature type="transmembrane region" description="Helical" evidence="1">
    <location>
        <begin position="99"/>
        <end position="121"/>
    </location>
</feature>
<dbReference type="RefSeq" id="WP_183754042.1">
    <property type="nucleotide sequence ID" value="NZ_JACICC010000008.1"/>
</dbReference>
<keyword evidence="4" id="KW-1185">Reference proteome</keyword>
<proteinExistence type="predicted"/>
<dbReference type="GO" id="GO:0000271">
    <property type="term" value="P:polysaccharide biosynthetic process"/>
    <property type="evidence" value="ECO:0007669"/>
    <property type="project" value="TreeGrafter"/>
</dbReference>
<keyword evidence="1" id="KW-0812">Transmembrane</keyword>
<dbReference type="PANTHER" id="PTHR23028:SF131">
    <property type="entry name" value="BLR2367 PROTEIN"/>
    <property type="match status" value="1"/>
</dbReference>
<feature type="transmembrane region" description="Helical" evidence="1">
    <location>
        <begin position="322"/>
        <end position="343"/>
    </location>
</feature>
<dbReference type="InterPro" id="IPR002656">
    <property type="entry name" value="Acyl_transf_3_dom"/>
</dbReference>
<evidence type="ECO:0000256" key="1">
    <source>
        <dbReference type="SAM" id="Phobius"/>
    </source>
</evidence>
<gene>
    <name evidence="3" type="ORF">FHS81_002876</name>
</gene>
<feature type="transmembrane region" description="Helical" evidence="1">
    <location>
        <begin position="206"/>
        <end position="224"/>
    </location>
</feature>